<dbReference type="GO" id="GO:0016491">
    <property type="term" value="F:oxidoreductase activity"/>
    <property type="evidence" value="ECO:0007669"/>
    <property type="project" value="UniProtKB-KW"/>
</dbReference>
<feature type="domain" description="Pyruvate:ferredoxin oxidoreductase core" evidence="3">
    <location>
        <begin position="276"/>
        <end position="370"/>
    </location>
</feature>
<dbReference type="Gene3D" id="3.40.50.970">
    <property type="match status" value="1"/>
</dbReference>
<dbReference type="PANTHER" id="PTHR43088">
    <property type="entry name" value="SUBUNIT OF PYRUVATE:FLAVODOXIN OXIDOREDUCTASE-RELATED"/>
    <property type="match status" value="1"/>
</dbReference>
<dbReference type="Pfam" id="PF17147">
    <property type="entry name" value="PFOR_II"/>
    <property type="match status" value="1"/>
</dbReference>
<dbReference type="InterPro" id="IPR033412">
    <property type="entry name" value="PFOR_II"/>
</dbReference>
<dbReference type="EMBL" id="LGGW01000018">
    <property type="protein sequence ID" value="KUK90830.1"/>
    <property type="molecule type" value="Genomic_DNA"/>
</dbReference>
<evidence type="ECO:0000259" key="3">
    <source>
        <dbReference type="Pfam" id="PF17147"/>
    </source>
</evidence>
<dbReference type="InterPro" id="IPR052368">
    <property type="entry name" value="2-oxoacid_oxidoreductase"/>
</dbReference>
<dbReference type="Proteomes" id="UP000055014">
    <property type="component" value="Unassembled WGS sequence"/>
</dbReference>
<dbReference type="EMBL" id="LGGH01000027">
    <property type="protein sequence ID" value="KUK68237.1"/>
    <property type="molecule type" value="Genomic_DNA"/>
</dbReference>
<dbReference type="InterPro" id="IPR029061">
    <property type="entry name" value="THDP-binding"/>
</dbReference>
<dbReference type="InterPro" id="IPR009014">
    <property type="entry name" value="Transketo_C/PFOR_II"/>
</dbReference>
<dbReference type="AlphaFoldDB" id="A0A101H185"/>
<keyword evidence="1" id="KW-0560">Oxidoreductase</keyword>
<proteinExistence type="predicted"/>
<dbReference type="NCBIfam" id="NF006412">
    <property type="entry name" value="PRK08659.1"/>
    <property type="match status" value="1"/>
</dbReference>
<dbReference type="PATRIC" id="fig|1236046.5.peg.1443"/>
<evidence type="ECO:0000313" key="4">
    <source>
        <dbReference type="EMBL" id="KUK68237.1"/>
    </source>
</evidence>
<dbReference type="Proteomes" id="UP000054260">
    <property type="component" value="Unassembled WGS sequence"/>
</dbReference>
<dbReference type="Gene3D" id="3.40.50.920">
    <property type="match status" value="1"/>
</dbReference>
<dbReference type="SUPFAM" id="SSF52518">
    <property type="entry name" value="Thiamin diphosphate-binding fold (THDP-binding)"/>
    <property type="match status" value="1"/>
</dbReference>
<dbReference type="CDD" id="cd07034">
    <property type="entry name" value="TPP_PYR_PFOR_IOR-alpha_like"/>
    <property type="match status" value="1"/>
</dbReference>
<dbReference type="InterPro" id="IPR002880">
    <property type="entry name" value="Pyrv_Fd/Flavodoxin_OxRdtase_N"/>
</dbReference>
<protein>
    <submittedName>
        <fullName evidence="4">2-oxoacid:ferredoxin oxidoreductase, alpha subunit</fullName>
    </submittedName>
</protein>
<accession>A0A101H185</accession>
<evidence type="ECO:0000313" key="5">
    <source>
        <dbReference type="EMBL" id="KUK90830.1"/>
    </source>
</evidence>
<evidence type="ECO:0000256" key="1">
    <source>
        <dbReference type="ARBA" id="ARBA00023002"/>
    </source>
</evidence>
<dbReference type="Pfam" id="PF01855">
    <property type="entry name" value="POR_N"/>
    <property type="match status" value="1"/>
</dbReference>
<gene>
    <name evidence="4" type="ORF">XD86_0311</name>
    <name evidence="5" type="ORF">XE02_0354</name>
</gene>
<reference evidence="4" key="1">
    <citation type="journal article" date="2015" name="MBio">
        <title>Genome-resolved metagenomic analysis reveals roles for candidate phyla and other microbial community members in biogeochemical transformations in oil reservoirs.</title>
        <authorList>
            <person name="Hu P."/>
            <person name="Tom L."/>
            <person name="Singh A."/>
            <person name="Thomas B.C."/>
            <person name="Baker B.J."/>
            <person name="Piceno Y.M."/>
            <person name="Andersen G.L."/>
            <person name="Banfield J.F."/>
        </authorList>
    </citation>
    <scope>NUCLEOTIDE SEQUENCE [LARGE SCALE GENOMIC DNA]</scope>
    <source>
        <strain evidence="4">46_47</strain>
        <strain evidence="5">46_70</strain>
    </source>
</reference>
<name>A0A101H185_9BACT</name>
<dbReference type="FunFam" id="3.40.50.920:FF:000013">
    <property type="entry name" value="Ferredoxin oxidoreductase alpha subunit"/>
    <property type="match status" value="1"/>
</dbReference>
<dbReference type="FunFam" id="3.40.50.970:FF:000022">
    <property type="entry name" value="2-oxoglutarate ferredoxin oxidoreductase alpha subunit"/>
    <property type="match status" value="1"/>
</dbReference>
<evidence type="ECO:0000313" key="6">
    <source>
        <dbReference type="Proteomes" id="UP000054260"/>
    </source>
</evidence>
<evidence type="ECO:0000259" key="2">
    <source>
        <dbReference type="Pfam" id="PF01855"/>
    </source>
</evidence>
<dbReference type="SUPFAM" id="SSF52922">
    <property type="entry name" value="TK C-terminal domain-like"/>
    <property type="match status" value="1"/>
</dbReference>
<feature type="domain" description="Pyruvate flavodoxin/ferredoxin oxidoreductase pyrimidine binding" evidence="2">
    <location>
        <begin position="16"/>
        <end position="240"/>
    </location>
</feature>
<comment type="caution">
    <text evidence="4">The sequence shown here is derived from an EMBL/GenBank/DDBJ whole genome shotgun (WGS) entry which is preliminary data.</text>
</comment>
<reference evidence="6 7" key="2">
    <citation type="journal article" date="2015" name="MBio">
        <title>Genome-Resolved Metagenomic Analysis Reveals Roles for Candidate Phyla and Other Microbial Community Members in Biogeochemical Transformations in Oil Reservoirs.</title>
        <authorList>
            <person name="Hu P."/>
            <person name="Tom L."/>
            <person name="Singh A."/>
            <person name="Thomas B.C."/>
            <person name="Baker B.J."/>
            <person name="Piceno Y.M."/>
            <person name="Andersen G.L."/>
            <person name="Banfield J.F."/>
        </authorList>
    </citation>
    <scope>NUCLEOTIDE SEQUENCE [LARGE SCALE GENOMIC DNA]</scope>
</reference>
<evidence type="ECO:0000313" key="7">
    <source>
        <dbReference type="Proteomes" id="UP000055014"/>
    </source>
</evidence>
<organism evidence="4 6">
    <name type="scientific">Mesotoga infera</name>
    <dbReference type="NCBI Taxonomy" id="1236046"/>
    <lineage>
        <taxon>Bacteria</taxon>
        <taxon>Thermotogati</taxon>
        <taxon>Thermotogota</taxon>
        <taxon>Thermotogae</taxon>
        <taxon>Kosmotogales</taxon>
        <taxon>Kosmotogaceae</taxon>
        <taxon>Mesotoga</taxon>
    </lineage>
</organism>
<sequence>MREFVLLQGDEACALGAIKAGCRFFAGYPITPATEIAETMARELPKIGGTFIQMEDEIASAAAIIGASLAGEKSMTATSGPGFSLMQEAIGYATMTETPTVIVNVQRGGPSTGMPTKTAQGDIMQARWGTHGDHQIIAIYPSNVEEVYKYIVTAFNYAELYRTPVIFLMDEILGHMRESVYLPHDSEIMEVQRVGETEMAEDDIFHPFEGDDQMMATPLVKMGKSRFHVSGLVHDESGFPVGSPSDSARLLRRLDNKIRLHSDEIVMYDEYLTEDAEILVLAYGSVARSAIKAVKMAREDKINVGLFKPITIWPFPSTRLRQLLKKVSAVIVAEMNLGQILYEVSRLNKRGAKIEHLSKVNGELITPQEVLDAISRVKSEIMDL</sequence>
<dbReference type="PANTHER" id="PTHR43088:SF1">
    <property type="entry name" value="SUBUNIT OF PYRUVATE:FLAVODOXIN OXIDOREDUCTASE"/>
    <property type="match status" value="1"/>
</dbReference>